<evidence type="ECO:0000256" key="9">
    <source>
        <dbReference type="ARBA" id="ARBA00023136"/>
    </source>
</evidence>
<keyword evidence="7 11" id="KW-0256">Endoplasmic reticulum</keyword>
<name>A0AAD7UQB6_9STRA</name>
<organism evidence="13 14">
    <name type="scientific">Chrysophaeum taylorii</name>
    <dbReference type="NCBI Taxonomy" id="2483200"/>
    <lineage>
        <taxon>Eukaryota</taxon>
        <taxon>Sar</taxon>
        <taxon>Stramenopiles</taxon>
        <taxon>Ochrophyta</taxon>
        <taxon>Pelagophyceae</taxon>
        <taxon>Pelagomonadales</taxon>
        <taxon>Pelagomonadaceae</taxon>
        <taxon>Chrysophaeum</taxon>
    </lineage>
</organism>
<keyword evidence="6 11" id="KW-0812">Transmembrane</keyword>
<feature type="signal peptide" evidence="12">
    <location>
        <begin position="1"/>
        <end position="26"/>
    </location>
</feature>
<dbReference type="EMBL" id="JAQMWT010000020">
    <property type="protein sequence ID" value="KAJ8613889.1"/>
    <property type="molecule type" value="Genomic_DNA"/>
</dbReference>
<sequence>MLTTTTVALTSWALLVALIAPGYVHPDEFFQSVEIAGRDLLGHGGLAWEWGGPSPDPSWRSYVPCRSISFAVVSAHLPIYFFSKNPLAAPRVWVVLVSIANDAFVLGRVWKECGVDVDAARLSYRLSWTSWILLARPLSNAYEAMALPLAFLIRHRPVAFGALAALVTFWRFSFLFFAFPLAIRQPPVSALSFALTAGALVALDSWYFGALAITPLNNLLFNSSSERLRVFGLHPRPTHLFNALFLFGPSAVNLFKRSGHPNLDLLRACALSGFVALSASRHQEPRFLLAMAPAVFATPLPVTNYRPAAAAAAAANIGIGAFYAFVHQAAVTRVLLAPHPPKTCLLFFGCYLAPRALNPNLQIFDYQQPDIDAFLDDAPCLHNNNTRLAVAMSFPRRPLRAALRRRGLDMTRIAIFAPHFSAEYPPRSLGHLRLGLFDLSAY</sequence>
<evidence type="ECO:0000256" key="12">
    <source>
        <dbReference type="SAM" id="SignalP"/>
    </source>
</evidence>
<evidence type="ECO:0000256" key="6">
    <source>
        <dbReference type="ARBA" id="ARBA00022692"/>
    </source>
</evidence>
<proteinExistence type="inferred from homology"/>
<evidence type="ECO:0000256" key="5">
    <source>
        <dbReference type="ARBA" id="ARBA00022679"/>
    </source>
</evidence>
<comment type="pathway">
    <text evidence="2">Glycolipid biosynthesis; glycosylphosphatidylinositol-anchor biosynthesis.</text>
</comment>
<keyword evidence="4 11" id="KW-0328">Glycosyltransferase</keyword>
<evidence type="ECO:0000313" key="14">
    <source>
        <dbReference type="Proteomes" id="UP001230188"/>
    </source>
</evidence>
<keyword evidence="5" id="KW-0808">Transferase</keyword>
<dbReference type="GO" id="GO:0006506">
    <property type="term" value="P:GPI anchor biosynthetic process"/>
    <property type="evidence" value="ECO:0007669"/>
    <property type="project" value="UniProtKB-KW"/>
</dbReference>
<keyword evidence="12" id="KW-0732">Signal</keyword>
<accession>A0AAD7UQB6</accession>
<evidence type="ECO:0000313" key="13">
    <source>
        <dbReference type="EMBL" id="KAJ8613889.1"/>
    </source>
</evidence>
<evidence type="ECO:0000256" key="8">
    <source>
        <dbReference type="ARBA" id="ARBA00022989"/>
    </source>
</evidence>
<reference evidence="13" key="1">
    <citation type="submission" date="2023-01" db="EMBL/GenBank/DDBJ databases">
        <title>Metagenome sequencing of chrysophaentin producing Chrysophaeum taylorii.</title>
        <authorList>
            <person name="Davison J."/>
            <person name="Bewley C."/>
        </authorList>
    </citation>
    <scope>NUCLEOTIDE SEQUENCE</scope>
    <source>
        <strain evidence="13">NIES-1699</strain>
    </source>
</reference>
<evidence type="ECO:0000256" key="4">
    <source>
        <dbReference type="ARBA" id="ARBA00022676"/>
    </source>
</evidence>
<keyword evidence="8 11" id="KW-1133">Transmembrane helix</keyword>
<comment type="caution">
    <text evidence="11">Lacks conserved residue(s) required for the propagation of feature annotation.</text>
</comment>
<evidence type="ECO:0000256" key="1">
    <source>
        <dbReference type="ARBA" id="ARBA00004477"/>
    </source>
</evidence>
<evidence type="ECO:0000256" key="7">
    <source>
        <dbReference type="ARBA" id="ARBA00022824"/>
    </source>
</evidence>
<dbReference type="PANTHER" id="PTHR22760">
    <property type="entry name" value="GLYCOSYLTRANSFERASE"/>
    <property type="match status" value="1"/>
</dbReference>
<comment type="caution">
    <text evidence="13">The sequence shown here is derived from an EMBL/GenBank/DDBJ whole genome shotgun (WGS) entry which is preliminary data.</text>
</comment>
<evidence type="ECO:0000256" key="3">
    <source>
        <dbReference type="ARBA" id="ARBA00022502"/>
    </source>
</evidence>
<feature type="transmembrane region" description="Helical" evidence="11">
    <location>
        <begin position="189"/>
        <end position="216"/>
    </location>
</feature>
<dbReference type="InterPro" id="IPR005599">
    <property type="entry name" value="GPI_mannosylTrfase"/>
</dbReference>
<comment type="subcellular location">
    <subcellularLocation>
        <location evidence="1 11">Endoplasmic reticulum membrane</location>
        <topology evidence="1 11">Multi-pass membrane protein</topology>
    </subcellularLocation>
</comment>
<dbReference type="AlphaFoldDB" id="A0AAD7UQB6"/>
<dbReference type="GO" id="GO:0000026">
    <property type="term" value="F:alpha-1,2-mannosyltransferase activity"/>
    <property type="evidence" value="ECO:0007669"/>
    <property type="project" value="TreeGrafter"/>
</dbReference>
<dbReference type="Proteomes" id="UP001230188">
    <property type="component" value="Unassembled WGS sequence"/>
</dbReference>
<keyword evidence="14" id="KW-1185">Reference proteome</keyword>
<dbReference type="GO" id="GO:0005789">
    <property type="term" value="C:endoplasmic reticulum membrane"/>
    <property type="evidence" value="ECO:0007669"/>
    <property type="project" value="UniProtKB-SubCell"/>
</dbReference>
<evidence type="ECO:0000256" key="11">
    <source>
        <dbReference type="RuleBase" id="RU363075"/>
    </source>
</evidence>
<dbReference type="EC" id="2.4.1.-" evidence="11"/>
<dbReference type="Pfam" id="PF03901">
    <property type="entry name" value="Glyco_transf_22"/>
    <property type="match status" value="1"/>
</dbReference>
<gene>
    <name evidence="13" type="ORF">CTAYLR_008671</name>
</gene>
<comment type="similarity">
    <text evidence="10">Belongs to the glycosyltransferase 22 family. PIGZ subfamily.</text>
</comment>
<keyword evidence="9 11" id="KW-0472">Membrane</keyword>
<protein>
    <recommendedName>
        <fullName evidence="11">Mannosyltransferase</fullName>
        <ecNumber evidence="11">2.4.1.-</ecNumber>
    </recommendedName>
</protein>
<dbReference type="PANTHER" id="PTHR22760:SF3">
    <property type="entry name" value="GPI MANNOSYLTRANSFERASE 4"/>
    <property type="match status" value="1"/>
</dbReference>
<feature type="transmembrane region" description="Helical" evidence="11">
    <location>
        <begin position="160"/>
        <end position="183"/>
    </location>
</feature>
<keyword evidence="3" id="KW-0337">GPI-anchor biosynthesis</keyword>
<evidence type="ECO:0000256" key="10">
    <source>
        <dbReference type="ARBA" id="ARBA00038466"/>
    </source>
</evidence>
<feature type="chain" id="PRO_5041911273" description="Mannosyltransferase" evidence="12">
    <location>
        <begin position="27"/>
        <end position="442"/>
    </location>
</feature>
<evidence type="ECO:0000256" key="2">
    <source>
        <dbReference type="ARBA" id="ARBA00004687"/>
    </source>
</evidence>